<organism evidence="2 3">
    <name type="scientific">Ciceribacter selenitireducens ATCC BAA-1503</name>
    <dbReference type="NCBI Taxonomy" id="1336235"/>
    <lineage>
        <taxon>Bacteria</taxon>
        <taxon>Pseudomonadati</taxon>
        <taxon>Pseudomonadota</taxon>
        <taxon>Alphaproteobacteria</taxon>
        <taxon>Hyphomicrobiales</taxon>
        <taxon>Rhizobiaceae</taxon>
        <taxon>Ciceribacter</taxon>
    </lineage>
</organism>
<name>A0A376AFB4_9HYPH</name>
<evidence type="ECO:0008006" key="4">
    <source>
        <dbReference type="Google" id="ProtNLM"/>
    </source>
</evidence>
<evidence type="ECO:0000256" key="1">
    <source>
        <dbReference type="SAM" id="SignalP"/>
    </source>
</evidence>
<proteinExistence type="predicted"/>
<evidence type="ECO:0000313" key="2">
    <source>
        <dbReference type="EMBL" id="SSC66529.1"/>
    </source>
</evidence>
<dbReference type="EMBL" id="UEYP01000002">
    <property type="protein sequence ID" value="SSC66529.1"/>
    <property type="molecule type" value="Genomic_DNA"/>
</dbReference>
<accession>A0A376AFB4</accession>
<keyword evidence="3" id="KW-1185">Reference proteome</keyword>
<evidence type="ECO:0000313" key="3">
    <source>
        <dbReference type="Proteomes" id="UP000254764"/>
    </source>
</evidence>
<dbReference type="Proteomes" id="UP000254764">
    <property type="component" value="Unassembled WGS sequence"/>
</dbReference>
<feature type="chain" id="PRO_5016879312" description="DUF3828 domain-containing protein" evidence="1">
    <location>
        <begin position="21"/>
        <end position="175"/>
    </location>
</feature>
<keyword evidence="1" id="KW-0732">Signal</keyword>
<feature type="signal peptide" evidence="1">
    <location>
        <begin position="1"/>
        <end position="20"/>
    </location>
</feature>
<dbReference type="PROSITE" id="PS51257">
    <property type="entry name" value="PROKAR_LIPOPROTEIN"/>
    <property type="match status" value="1"/>
</dbReference>
<sequence length="175" mass="18642">MKSLAAATALLFLAAGACHAADPTAPVKEVIDVAAGNWTAVDPASEDVFGESRLDRLFSADFASAYREASKHPAYDLPEGETTGSPFDYDPIAGGQDGCPFENIRIEDDGDGQVTALFNNRKCFGDGPEYQEDTVLIFHVEEEGGRPVIDDIYPVVNGNSGASIKDELKTIAADR</sequence>
<reference evidence="3" key="1">
    <citation type="submission" date="2018-07" db="EMBL/GenBank/DDBJ databases">
        <authorList>
            <person name="Peiro R."/>
            <person name="Begona"/>
            <person name="Cbmso G."/>
            <person name="Lopez M."/>
            <person name="Gonzalez S."/>
        </authorList>
    </citation>
    <scope>NUCLEOTIDE SEQUENCE [LARGE SCALE GENOMIC DNA]</scope>
</reference>
<protein>
    <recommendedName>
        <fullName evidence="4">DUF3828 domain-containing protein</fullName>
    </recommendedName>
</protein>
<dbReference type="RefSeq" id="WP_115669303.1">
    <property type="nucleotide sequence ID" value="NZ_UEYP01000002.1"/>
</dbReference>
<gene>
    <name evidence="2" type="ORF">RHIZ70_2237</name>
</gene>
<dbReference type="OrthoDB" id="7916410at2"/>
<dbReference type="AlphaFoldDB" id="A0A376AFB4"/>